<sequence>MSSAPLIPPNESDASAAPVEGQSTMKRVLKVCGLGCGGCFLVVFILAWMLQALMYAWATSLSGCRPGALQGFNYDGDAPKDEDPAYNLMPRVTLLTERSPRKFIMPFYVFPSNQASTIAGGQVGTWWRTWGPIFYTYTYEDMSSKTTIYMRKNLLRLGSSHRIARCDGKEPFVTFTEGSNWFSNRVRTALGYNQAMTFKIYSGDDLVGFAEEATGEVPSLTFRNSKNDFLGTSVLLDPNFHGTKAHWLVKNNRTGPFPYFVPNAASLLYAFHEITLGEAAAAEEDAANPSAAFLAPNVSSQPLAPATLGAEVMQGTAAVPDRASVAAAAQSSAEAAAPAAAQPAPKAAAAADAAAPESAEAEAKKAGEKVELQHV</sequence>
<gene>
    <name evidence="3" type="ORF">AMON00008_LOCUS52665</name>
</gene>
<feature type="compositionally biased region" description="Low complexity" evidence="1">
    <location>
        <begin position="331"/>
        <end position="358"/>
    </location>
</feature>
<feature type="transmembrane region" description="Helical" evidence="2">
    <location>
        <begin position="31"/>
        <end position="57"/>
    </location>
</feature>
<organism evidence="3">
    <name type="scientific">Alexandrium monilatum</name>
    <dbReference type="NCBI Taxonomy" id="311494"/>
    <lineage>
        <taxon>Eukaryota</taxon>
        <taxon>Sar</taxon>
        <taxon>Alveolata</taxon>
        <taxon>Dinophyceae</taxon>
        <taxon>Gonyaulacales</taxon>
        <taxon>Pyrocystaceae</taxon>
        <taxon>Alexandrium</taxon>
    </lineage>
</organism>
<evidence type="ECO:0000256" key="1">
    <source>
        <dbReference type="SAM" id="MobiDB-lite"/>
    </source>
</evidence>
<feature type="compositionally biased region" description="Basic and acidic residues" evidence="1">
    <location>
        <begin position="361"/>
        <end position="375"/>
    </location>
</feature>
<proteinExistence type="predicted"/>
<feature type="region of interest" description="Disordered" evidence="1">
    <location>
        <begin position="331"/>
        <end position="375"/>
    </location>
</feature>
<evidence type="ECO:0000256" key="2">
    <source>
        <dbReference type="SAM" id="Phobius"/>
    </source>
</evidence>
<name>A0A7S4SPQ6_9DINO</name>
<keyword evidence="2" id="KW-0472">Membrane</keyword>
<dbReference type="AlphaFoldDB" id="A0A7S4SPQ6"/>
<keyword evidence="2" id="KW-1133">Transmembrane helix</keyword>
<evidence type="ECO:0000313" key="3">
    <source>
        <dbReference type="EMBL" id="CAE4650433.1"/>
    </source>
</evidence>
<reference evidence="3" key="1">
    <citation type="submission" date="2021-01" db="EMBL/GenBank/DDBJ databases">
        <authorList>
            <person name="Corre E."/>
            <person name="Pelletier E."/>
            <person name="Niang G."/>
            <person name="Scheremetjew M."/>
            <person name="Finn R."/>
            <person name="Kale V."/>
            <person name="Holt S."/>
            <person name="Cochrane G."/>
            <person name="Meng A."/>
            <person name="Brown T."/>
            <person name="Cohen L."/>
        </authorList>
    </citation>
    <scope>NUCLEOTIDE SEQUENCE</scope>
    <source>
        <strain evidence="3">CCMP3105</strain>
    </source>
</reference>
<keyword evidence="2" id="KW-0812">Transmembrane</keyword>
<accession>A0A7S4SPQ6</accession>
<protein>
    <submittedName>
        <fullName evidence="3">Uncharacterized protein</fullName>
    </submittedName>
</protein>
<dbReference type="EMBL" id="HBNR01074167">
    <property type="protein sequence ID" value="CAE4650433.1"/>
    <property type="molecule type" value="Transcribed_RNA"/>
</dbReference>